<comment type="caution">
    <text evidence="2">The sequence shown here is derived from an EMBL/GenBank/DDBJ whole genome shotgun (WGS) entry which is preliminary data.</text>
</comment>
<name>A0A317EIK9_9SPHI</name>
<dbReference type="AlphaFoldDB" id="A0A317EIK9"/>
<evidence type="ECO:0000259" key="1">
    <source>
        <dbReference type="Pfam" id="PF13524"/>
    </source>
</evidence>
<evidence type="ECO:0000313" key="2">
    <source>
        <dbReference type="EMBL" id="PWS26394.1"/>
    </source>
</evidence>
<proteinExistence type="predicted"/>
<dbReference type="EMBL" id="QGNZ01000004">
    <property type="protein sequence ID" value="PWS26394.1"/>
    <property type="molecule type" value="Genomic_DNA"/>
</dbReference>
<dbReference type="OrthoDB" id="783678at2"/>
<dbReference type="Pfam" id="PF13524">
    <property type="entry name" value="Glyco_trans_1_2"/>
    <property type="match status" value="1"/>
</dbReference>
<dbReference type="RefSeq" id="WP_109926960.1">
    <property type="nucleotide sequence ID" value="NZ_QGNZ01000004.1"/>
</dbReference>
<dbReference type="InterPro" id="IPR055259">
    <property type="entry name" value="YkvP/CgeB_Glyco_trans-like"/>
</dbReference>
<accession>A0A317EIK9</accession>
<gene>
    <name evidence="2" type="ORF">DHW03_16570</name>
</gene>
<reference evidence="2 3" key="1">
    <citation type="submission" date="2018-05" db="EMBL/GenBank/DDBJ databases">
        <title>Pedobacter paludis sp. nov., isolated from wetland soil.</title>
        <authorList>
            <person name="Zhang Y."/>
            <person name="Wang G."/>
        </authorList>
    </citation>
    <scope>NUCLEOTIDE SEQUENCE [LARGE SCALE GENOMIC DNA]</scope>
    <source>
        <strain evidence="2 3">KCTC22721</strain>
    </source>
</reference>
<feature type="domain" description="Spore protein YkvP/CgeB glycosyl transferase-like" evidence="1">
    <location>
        <begin position="264"/>
        <end position="375"/>
    </location>
</feature>
<dbReference type="Proteomes" id="UP000245379">
    <property type="component" value="Unassembled WGS sequence"/>
</dbReference>
<keyword evidence="3" id="KW-1185">Reference proteome</keyword>
<evidence type="ECO:0000313" key="3">
    <source>
        <dbReference type="Proteomes" id="UP000245379"/>
    </source>
</evidence>
<protein>
    <recommendedName>
        <fullName evidence="1">Spore protein YkvP/CgeB glycosyl transferase-like domain-containing protein</fullName>
    </recommendedName>
</protein>
<organism evidence="2 3">
    <name type="scientific">Pedobacter yonginense</name>
    <dbReference type="NCBI Taxonomy" id="651869"/>
    <lineage>
        <taxon>Bacteria</taxon>
        <taxon>Pseudomonadati</taxon>
        <taxon>Bacteroidota</taxon>
        <taxon>Sphingobacteriia</taxon>
        <taxon>Sphingobacteriales</taxon>
        <taxon>Sphingobacteriaceae</taxon>
        <taxon>Pedobacter</taxon>
    </lineage>
</organism>
<sequence>MKIFISFLQSKIQHPISAYGFWEYYIKNGITEAGHDWLEAEDIDWAYGLVPQSEESLDNWKSDAWQKTLHFLKNNPVDLFLSYLYPNQIDEEAIKEIKKMGIPCVNFFCDNVRNFQKIPKIFGVFDKNWVPEYQALAMYKKAGFNHIHLPMPMWIDPKYRKPGNVENGKVSFIGSKDLQRQLFFEQLLVKCPNLLIDIYGANWMVGSEKILDAKTSLTDKALNQIDFIHKFGVKAFVNKLKSRQYIPTNNHKLNGLLKPKPNFEEYIQITRESNITLGINRYPSYQYPMLNPNRYSRLRDIEAPMLGACYLTEWAEGLDELYEIGTEIEVFSNEESLNDKIKALNDDQSLRKKLRINGQKRALQDHCIPNSLNKLMQSL</sequence>